<evidence type="ECO:0000313" key="2">
    <source>
        <dbReference type="EMBL" id="ETA80629.1"/>
    </source>
</evidence>
<dbReference type="RefSeq" id="WP_023863586.1">
    <property type="nucleotide sequence ID" value="NZ_AXUN02000179.1"/>
</dbReference>
<dbReference type="GO" id="GO:0003677">
    <property type="term" value="F:DNA binding"/>
    <property type="evidence" value="ECO:0007669"/>
    <property type="project" value="InterPro"/>
</dbReference>
<sequence>MNHIPFGYIIKNGKAIIDEKAATQLRDLFQLYLSGLSLADAAEKAGIKRCHASISRILTNKRYLGDDFYPQIINDEMIKQVETEKLRRAQMLGRIREQEIPKSVIPKLRYNAQTAQHLYDDPFQQAEYAYSLIESEVIADGE</sequence>
<evidence type="ECO:0000259" key="1">
    <source>
        <dbReference type="PROSITE" id="PS51737"/>
    </source>
</evidence>
<keyword evidence="3" id="KW-1185">Reference proteome</keyword>
<dbReference type="STRING" id="994573.T472_0211250"/>
<name>V7I621_9CLOT</name>
<comment type="caution">
    <text evidence="2">The sequence shown here is derived from an EMBL/GenBank/DDBJ whole genome shotgun (WGS) entry which is preliminary data.</text>
</comment>
<protein>
    <submittedName>
        <fullName evidence="2">Recombinase</fullName>
    </submittedName>
</protein>
<accession>V7I621</accession>
<proteinExistence type="predicted"/>
<dbReference type="AlphaFoldDB" id="V7I621"/>
<reference evidence="2 3" key="1">
    <citation type="journal article" date="2014" name="Genome Announc.">
        <title>Genome Sequence of Youngiibacter fragilis, the Type Strain of the Genus Youngiibacter.</title>
        <authorList>
            <person name="Wawrik C.B."/>
            <person name="Callaghan A.V."/>
            <person name="Stamps B.W."/>
            <person name="Wawrik B."/>
        </authorList>
    </citation>
    <scope>NUCLEOTIDE SEQUENCE [LARGE SCALE GENOMIC DNA]</scope>
    <source>
        <strain evidence="2 3">232.1</strain>
    </source>
</reference>
<dbReference type="InterPro" id="IPR038109">
    <property type="entry name" value="DNA_bind_recomb_sf"/>
</dbReference>
<evidence type="ECO:0000313" key="3">
    <source>
        <dbReference type="Proteomes" id="UP000017747"/>
    </source>
</evidence>
<dbReference type="eggNOG" id="ENOG5031WPB">
    <property type="taxonomic scope" value="Bacteria"/>
</dbReference>
<dbReference type="Gene3D" id="3.90.1750.20">
    <property type="entry name" value="Putative Large Serine Recombinase, Chain B, Domain 2"/>
    <property type="match status" value="1"/>
</dbReference>
<dbReference type="PATRIC" id="fig|994573.3.peg.2087"/>
<dbReference type="InterPro" id="IPR011109">
    <property type="entry name" value="DNA_bind_recombinase_dom"/>
</dbReference>
<dbReference type="GO" id="GO:0000150">
    <property type="term" value="F:DNA strand exchange activity"/>
    <property type="evidence" value="ECO:0007669"/>
    <property type="project" value="InterPro"/>
</dbReference>
<organism evidence="2 3">
    <name type="scientific">Youngiibacter fragilis 232.1</name>
    <dbReference type="NCBI Taxonomy" id="994573"/>
    <lineage>
        <taxon>Bacteria</taxon>
        <taxon>Bacillati</taxon>
        <taxon>Bacillota</taxon>
        <taxon>Clostridia</taxon>
        <taxon>Eubacteriales</taxon>
        <taxon>Clostridiaceae</taxon>
        <taxon>Youngiibacter</taxon>
    </lineage>
</organism>
<dbReference type="OrthoDB" id="2188903at2"/>
<gene>
    <name evidence="2" type="ORF">T472_0211250</name>
</gene>
<feature type="domain" description="Recombinase" evidence="1">
    <location>
        <begin position="5"/>
        <end position="92"/>
    </location>
</feature>
<dbReference type="EMBL" id="AXUN02000179">
    <property type="protein sequence ID" value="ETA80629.1"/>
    <property type="molecule type" value="Genomic_DNA"/>
</dbReference>
<dbReference type="PROSITE" id="PS51737">
    <property type="entry name" value="RECOMBINASE_DNA_BIND"/>
    <property type="match status" value="1"/>
</dbReference>
<dbReference type="Proteomes" id="UP000017747">
    <property type="component" value="Unassembled WGS sequence"/>
</dbReference>